<comment type="similarity">
    <text evidence="1 6">Belongs to the FHY3/FAR1 family.</text>
</comment>
<dbReference type="PROSITE" id="PS50966">
    <property type="entry name" value="ZF_SWIM"/>
    <property type="match status" value="1"/>
</dbReference>
<evidence type="ECO:0000313" key="8">
    <source>
        <dbReference type="Proteomes" id="UP001652660"/>
    </source>
</evidence>
<evidence type="ECO:0000259" key="7">
    <source>
        <dbReference type="PROSITE" id="PS50966"/>
    </source>
</evidence>
<dbReference type="PANTHER" id="PTHR31669:SF251">
    <property type="entry name" value="PROTEIN FAR1-RELATED SEQUENCE"/>
    <property type="match status" value="1"/>
</dbReference>
<dbReference type="InterPro" id="IPR006564">
    <property type="entry name" value="Znf_PMZ"/>
</dbReference>
<dbReference type="InterPro" id="IPR007527">
    <property type="entry name" value="Znf_SWIM"/>
</dbReference>
<evidence type="ECO:0000256" key="5">
    <source>
        <dbReference type="PROSITE-ProRule" id="PRU00325"/>
    </source>
</evidence>
<proteinExistence type="inferred from homology"/>
<gene>
    <name evidence="9" type="primary">LOC140035650</name>
</gene>
<accession>A0ABM4WMP6</accession>
<keyword evidence="4 6" id="KW-0862">Zinc</keyword>
<keyword evidence="6" id="KW-0539">Nucleus</keyword>
<protein>
    <recommendedName>
        <fullName evidence="6">Protein FAR1-RELATED SEQUENCE</fullName>
    </recommendedName>
</protein>
<comment type="function">
    <text evidence="6">Putative transcription activator involved in regulating light control of development.</text>
</comment>
<feature type="domain" description="SWIM-type" evidence="7">
    <location>
        <begin position="190"/>
        <end position="226"/>
    </location>
</feature>
<sequence>MLMDYTYFWDVVTFDTTYKTNKEYRPLGVFVGFNQFRQLVIFGTTLLYDEAIESFKWMFGTFVEAVCGKHPKIIFTNQDAAMAAAISAVMPSTYHGLCTFHIRVNFMKHPGNYYKDGSNLPYRFAECMYEIKDENEFIMAWDAMLKEHKFETNEWLRGIYVYRKKWAKYFMKGVWTAEYIVSQYDGERERRVILNPITKDITCSCNLFEQEGILCSHALKVYDMVGTKFIPDQYVTKRWIKKARSGGNVDCKGREISSDLSLSISHRYRLLAPEMVRLATRAAMSEAAIKLVSSVMSELSKRVKMLFCEEIDKITHKSTSMDLCKEIQVQNAPDHFVTPTGLKKRNGRKTKKVLRSWVDRFHRQKKNSRLSKASTPKIVSTESYFWTYITISFQLTLLS</sequence>
<evidence type="ECO:0000313" key="9">
    <source>
        <dbReference type="RefSeq" id="XP_071933061.1"/>
    </source>
</evidence>
<dbReference type="SMART" id="SM00575">
    <property type="entry name" value="ZnF_PMZ"/>
    <property type="match status" value="1"/>
</dbReference>
<name>A0ABM4WMP6_COFAR</name>
<dbReference type="InterPro" id="IPR018289">
    <property type="entry name" value="MULE_transposase_dom"/>
</dbReference>
<comment type="subcellular location">
    <subcellularLocation>
        <location evidence="6">Nucleus</location>
    </subcellularLocation>
</comment>
<evidence type="ECO:0000256" key="2">
    <source>
        <dbReference type="ARBA" id="ARBA00022723"/>
    </source>
</evidence>
<dbReference type="PANTHER" id="PTHR31669">
    <property type="entry name" value="PROTEIN FAR1-RELATED SEQUENCE 10-RELATED"/>
    <property type="match status" value="1"/>
</dbReference>
<dbReference type="Pfam" id="PF10551">
    <property type="entry name" value="MULE"/>
    <property type="match status" value="1"/>
</dbReference>
<evidence type="ECO:0000256" key="4">
    <source>
        <dbReference type="ARBA" id="ARBA00022833"/>
    </source>
</evidence>
<organism evidence="8 9">
    <name type="scientific">Coffea arabica</name>
    <name type="common">Arabian coffee</name>
    <dbReference type="NCBI Taxonomy" id="13443"/>
    <lineage>
        <taxon>Eukaryota</taxon>
        <taxon>Viridiplantae</taxon>
        <taxon>Streptophyta</taxon>
        <taxon>Embryophyta</taxon>
        <taxon>Tracheophyta</taxon>
        <taxon>Spermatophyta</taxon>
        <taxon>Magnoliopsida</taxon>
        <taxon>eudicotyledons</taxon>
        <taxon>Gunneridae</taxon>
        <taxon>Pentapetalae</taxon>
        <taxon>asterids</taxon>
        <taxon>lamiids</taxon>
        <taxon>Gentianales</taxon>
        <taxon>Rubiaceae</taxon>
        <taxon>Ixoroideae</taxon>
        <taxon>Gardenieae complex</taxon>
        <taxon>Bertiereae - Coffeeae clade</taxon>
        <taxon>Coffeeae</taxon>
        <taxon>Coffea</taxon>
    </lineage>
</organism>
<dbReference type="GeneID" id="140035650"/>
<evidence type="ECO:0000256" key="1">
    <source>
        <dbReference type="ARBA" id="ARBA00005889"/>
    </source>
</evidence>
<evidence type="ECO:0000256" key="6">
    <source>
        <dbReference type="RuleBase" id="RU367018"/>
    </source>
</evidence>
<dbReference type="InterPro" id="IPR031052">
    <property type="entry name" value="FHY3/FAR1"/>
</dbReference>
<evidence type="ECO:0000256" key="3">
    <source>
        <dbReference type="ARBA" id="ARBA00022771"/>
    </source>
</evidence>
<keyword evidence="2 6" id="KW-0479">Metal-binding</keyword>
<dbReference type="Proteomes" id="UP001652660">
    <property type="component" value="Chromosome 2c"/>
</dbReference>
<dbReference type="Pfam" id="PF04434">
    <property type="entry name" value="SWIM"/>
    <property type="match status" value="1"/>
</dbReference>
<reference evidence="9" key="1">
    <citation type="submission" date="2025-08" db="UniProtKB">
        <authorList>
            <consortium name="RefSeq"/>
        </authorList>
    </citation>
    <scope>IDENTIFICATION</scope>
    <source>
        <tissue evidence="9">Leaves</tissue>
    </source>
</reference>
<keyword evidence="8" id="KW-1185">Reference proteome</keyword>
<dbReference type="RefSeq" id="XP_071933061.1">
    <property type="nucleotide sequence ID" value="XM_072076960.1"/>
</dbReference>
<keyword evidence="3 5" id="KW-0863">Zinc-finger</keyword>